<dbReference type="PATRIC" id="fig|158500.4.peg.987"/>
<dbReference type="Pfam" id="PF00486">
    <property type="entry name" value="Trans_reg_C"/>
    <property type="match status" value="1"/>
</dbReference>
<dbReference type="eggNOG" id="COG0745">
    <property type="taxonomic scope" value="Bacteria"/>
</dbReference>
<dbReference type="Pfam" id="PF00072">
    <property type="entry name" value="Response_reg"/>
    <property type="match status" value="1"/>
</dbReference>
<organism evidence="10 11">
    <name type="scientific">Novosphingobium resinovorum</name>
    <dbReference type="NCBI Taxonomy" id="158500"/>
    <lineage>
        <taxon>Bacteria</taxon>
        <taxon>Pseudomonadati</taxon>
        <taxon>Pseudomonadota</taxon>
        <taxon>Alphaproteobacteria</taxon>
        <taxon>Sphingomonadales</taxon>
        <taxon>Sphingomonadaceae</taxon>
        <taxon>Novosphingobium</taxon>
    </lineage>
</organism>
<gene>
    <name evidence="10" type="ORF">BV97_00963</name>
</gene>
<dbReference type="PROSITE" id="PS51755">
    <property type="entry name" value="OMPR_PHOB"/>
    <property type="match status" value="1"/>
</dbReference>
<evidence type="ECO:0000256" key="3">
    <source>
        <dbReference type="ARBA" id="ARBA00023015"/>
    </source>
</evidence>
<dbReference type="EMBL" id="JFYZ01000002">
    <property type="protein sequence ID" value="EZP83775.1"/>
    <property type="molecule type" value="Genomic_DNA"/>
</dbReference>
<dbReference type="Gene3D" id="6.10.250.690">
    <property type="match status" value="1"/>
</dbReference>
<dbReference type="Gene3D" id="3.40.50.2300">
    <property type="match status" value="1"/>
</dbReference>
<keyword evidence="1 6" id="KW-0597">Phosphoprotein</keyword>
<feature type="domain" description="Response regulatory" evidence="8">
    <location>
        <begin position="14"/>
        <end position="128"/>
    </location>
</feature>
<dbReference type="PANTHER" id="PTHR48111">
    <property type="entry name" value="REGULATOR OF RPOS"/>
    <property type="match status" value="1"/>
</dbReference>
<feature type="DNA-binding region" description="OmpR/PhoB-type" evidence="7">
    <location>
        <begin position="138"/>
        <end position="235"/>
    </location>
</feature>
<keyword evidence="3" id="KW-0805">Transcription regulation</keyword>
<dbReference type="PROSITE" id="PS50110">
    <property type="entry name" value="RESPONSE_REGULATORY"/>
    <property type="match status" value="1"/>
</dbReference>
<dbReference type="CDD" id="cd00383">
    <property type="entry name" value="trans_reg_C"/>
    <property type="match status" value="1"/>
</dbReference>
<feature type="domain" description="OmpR/PhoB-type" evidence="9">
    <location>
        <begin position="138"/>
        <end position="235"/>
    </location>
</feature>
<evidence type="ECO:0000313" key="11">
    <source>
        <dbReference type="Proteomes" id="UP000024329"/>
    </source>
</evidence>
<dbReference type="Proteomes" id="UP000024329">
    <property type="component" value="Unassembled WGS sequence"/>
</dbReference>
<evidence type="ECO:0000256" key="7">
    <source>
        <dbReference type="PROSITE-ProRule" id="PRU01091"/>
    </source>
</evidence>
<dbReference type="GO" id="GO:0000976">
    <property type="term" value="F:transcription cis-regulatory region binding"/>
    <property type="evidence" value="ECO:0007669"/>
    <property type="project" value="TreeGrafter"/>
</dbReference>
<evidence type="ECO:0000256" key="1">
    <source>
        <dbReference type="ARBA" id="ARBA00022553"/>
    </source>
</evidence>
<sequence>MERNFTGHVRMSLQILLVEDDSHLRRQLTEQLGHFEHEVQPVGDGQEALSLLGRRPFDAVVLDWMLPTMDGVTLLREMRGQGMTMPVLMLTALGQTLDKVEGLEAGADDYVVKPVDPLELNARLNALVRARRTTEQPSDTIAAGDIVISPSRLMVWRGGQPLALSQTEFRLLLALARDAGEVVTRPMLIERIWGQDFETTTNIVDAHIRQLRVKLLQHGDDPIATVRGMGYVLRA</sequence>
<reference evidence="10 11" key="1">
    <citation type="submission" date="2014-03" db="EMBL/GenBank/DDBJ databases">
        <title>Whole genome sequence of Novosphingobium resinovorum KF1.</title>
        <authorList>
            <person name="Gan H.M."/>
            <person name="Gan H.Y."/>
            <person name="Chew T.H."/>
            <person name="Savka M.A."/>
        </authorList>
    </citation>
    <scope>NUCLEOTIDE SEQUENCE [LARGE SCALE GENOMIC DNA]</scope>
    <source>
        <strain evidence="10 11">KF1</strain>
    </source>
</reference>
<dbReference type="InterPro" id="IPR001789">
    <property type="entry name" value="Sig_transdc_resp-reg_receiver"/>
</dbReference>
<dbReference type="GO" id="GO:0032993">
    <property type="term" value="C:protein-DNA complex"/>
    <property type="evidence" value="ECO:0007669"/>
    <property type="project" value="TreeGrafter"/>
</dbReference>
<evidence type="ECO:0000256" key="6">
    <source>
        <dbReference type="PROSITE-ProRule" id="PRU00169"/>
    </source>
</evidence>
<dbReference type="InterPro" id="IPR016032">
    <property type="entry name" value="Sig_transdc_resp-reg_C-effctor"/>
</dbReference>
<dbReference type="InterPro" id="IPR001867">
    <property type="entry name" value="OmpR/PhoB-type_DNA-bd"/>
</dbReference>
<dbReference type="PANTHER" id="PTHR48111:SF37">
    <property type="entry name" value="RESPONSE REGULATOR PROTEIN CARR"/>
    <property type="match status" value="1"/>
</dbReference>
<dbReference type="InterPro" id="IPR039420">
    <property type="entry name" value="WalR-like"/>
</dbReference>
<protein>
    <submittedName>
        <fullName evidence="10">Two component transcriptional regulator</fullName>
    </submittedName>
</protein>
<evidence type="ECO:0000259" key="9">
    <source>
        <dbReference type="PROSITE" id="PS51755"/>
    </source>
</evidence>
<dbReference type="AlphaFoldDB" id="A0A031K3H0"/>
<feature type="modified residue" description="4-aspartylphosphate" evidence="6">
    <location>
        <position position="63"/>
    </location>
</feature>
<dbReference type="SUPFAM" id="SSF46894">
    <property type="entry name" value="C-terminal effector domain of the bipartite response regulators"/>
    <property type="match status" value="1"/>
</dbReference>
<evidence type="ECO:0000259" key="8">
    <source>
        <dbReference type="PROSITE" id="PS50110"/>
    </source>
</evidence>
<dbReference type="InterPro" id="IPR036388">
    <property type="entry name" value="WH-like_DNA-bd_sf"/>
</dbReference>
<dbReference type="InterPro" id="IPR011006">
    <property type="entry name" value="CheY-like_superfamily"/>
</dbReference>
<dbReference type="SMART" id="SM00448">
    <property type="entry name" value="REC"/>
    <property type="match status" value="1"/>
</dbReference>
<dbReference type="FunFam" id="3.40.50.2300:FF:000002">
    <property type="entry name" value="DNA-binding response regulator PhoP"/>
    <property type="match status" value="1"/>
</dbReference>
<dbReference type="GO" id="GO:0006355">
    <property type="term" value="P:regulation of DNA-templated transcription"/>
    <property type="evidence" value="ECO:0007669"/>
    <property type="project" value="InterPro"/>
</dbReference>
<evidence type="ECO:0000313" key="10">
    <source>
        <dbReference type="EMBL" id="EZP83775.1"/>
    </source>
</evidence>
<proteinExistence type="predicted"/>
<keyword evidence="4 7" id="KW-0238">DNA-binding</keyword>
<name>A0A031K3H0_9SPHN</name>
<dbReference type="GO" id="GO:0005829">
    <property type="term" value="C:cytosol"/>
    <property type="evidence" value="ECO:0007669"/>
    <property type="project" value="TreeGrafter"/>
</dbReference>
<accession>A0A031K3H0</accession>
<dbReference type="Gene3D" id="1.10.10.10">
    <property type="entry name" value="Winged helix-like DNA-binding domain superfamily/Winged helix DNA-binding domain"/>
    <property type="match status" value="1"/>
</dbReference>
<keyword evidence="2" id="KW-0902">Two-component regulatory system</keyword>
<evidence type="ECO:0000256" key="5">
    <source>
        <dbReference type="ARBA" id="ARBA00023163"/>
    </source>
</evidence>
<dbReference type="SUPFAM" id="SSF52172">
    <property type="entry name" value="CheY-like"/>
    <property type="match status" value="1"/>
</dbReference>
<dbReference type="STRING" id="158500.BES08_08110"/>
<comment type="caution">
    <text evidence="10">The sequence shown here is derived from an EMBL/GenBank/DDBJ whole genome shotgun (WGS) entry which is preliminary data.</text>
</comment>
<evidence type="ECO:0000256" key="2">
    <source>
        <dbReference type="ARBA" id="ARBA00023012"/>
    </source>
</evidence>
<keyword evidence="5" id="KW-0804">Transcription</keyword>
<dbReference type="GO" id="GO:0000156">
    <property type="term" value="F:phosphorelay response regulator activity"/>
    <property type="evidence" value="ECO:0007669"/>
    <property type="project" value="TreeGrafter"/>
</dbReference>
<evidence type="ECO:0000256" key="4">
    <source>
        <dbReference type="ARBA" id="ARBA00023125"/>
    </source>
</evidence>
<dbReference type="SMART" id="SM00862">
    <property type="entry name" value="Trans_reg_C"/>
    <property type="match status" value="1"/>
</dbReference>